<organism evidence="2 3">
    <name type="scientific">Rattus norvegicus</name>
    <name type="common">Rat</name>
    <dbReference type="NCBI Taxonomy" id="10116"/>
    <lineage>
        <taxon>Eukaryota</taxon>
        <taxon>Metazoa</taxon>
        <taxon>Chordata</taxon>
        <taxon>Craniata</taxon>
        <taxon>Vertebrata</taxon>
        <taxon>Euteleostomi</taxon>
        <taxon>Mammalia</taxon>
        <taxon>Eutheria</taxon>
        <taxon>Euarchontoglires</taxon>
        <taxon>Glires</taxon>
        <taxon>Rodentia</taxon>
        <taxon>Myomorpha</taxon>
        <taxon>Muroidea</taxon>
        <taxon>Muridae</taxon>
        <taxon>Murinae</taxon>
        <taxon>Rattus</taxon>
    </lineage>
</organism>
<proteinExistence type="predicted"/>
<evidence type="ECO:0000256" key="1">
    <source>
        <dbReference type="SAM" id="MobiDB-lite"/>
    </source>
</evidence>
<dbReference type="AlphaFoldDB" id="A6HIE4"/>
<dbReference type="EMBL" id="CH473948">
    <property type="protein sequence ID" value="EDM05799.1"/>
    <property type="molecule type" value="Genomic_DNA"/>
</dbReference>
<reference evidence="2 3" key="1">
    <citation type="submission" date="2005-07" db="EMBL/GenBank/DDBJ databases">
        <authorList>
            <person name="Mural R.J."/>
            <person name="Li P.W."/>
            <person name="Adams M.D."/>
            <person name="Amanatides P.G."/>
            <person name="Baden-Tillson H."/>
            <person name="Barnstead M."/>
            <person name="Chin S.H."/>
            <person name="Dew I."/>
            <person name="Evans C.A."/>
            <person name="Ferriera S."/>
            <person name="Flanigan M."/>
            <person name="Fosler C."/>
            <person name="Glodek A."/>
            <person name="Gu Z."/>
            <person name="Holt R.A."/>
            <person name="Jennings D."/>
            <person name="Kraft C.L."/>
            <person name="Lu F."/>
            <person name="Nguyen T."/>
            <person name="Nusskern D.R."/>
            <person name="Pfannkoch C.M."/>
            <person name="Sitter C."/>
            <person name="Sutton G.G."/>
            <person name="Venter J.C."/>
            <person name="Wang Z."/>
            <person name="Woodage T."/>
            <person name="Zheng X.H."/>
            <person name="Zhong F."/>
        </authorList>
    </citation>
    <scope>NUCLEOTIDE SEQUENCE [LARGE SCALE GENOMIC DNA]</scope>
    <source>
        <strain>BN</strain>
        <strain evidence="3">Sprague-Dawley</strain>
    </source>
</reference>
<gene>
    <name evidence="2" type="ORF">rCG_34683</name>
</gene>
<evidence type="ECO:0000313" key="2">
    <source>
        <dbReference type="EMBL" id="EDM05799.1"/>
    </source>
</evidence>
<feature type="compositionally biased region" description="Basic and acidic residues" evidence="1">
    <location>
        <begin position="11"/>
        <end position="32"/>
    </location>
</feature>
<accession>A6HIE4</accession>
<feature type="region of interest" description="Disordered" evidence="1">
    <location>
        <begin position="1"/>
        <end position="33"/>
    </location>
</feature>
<name>A6HIE4_RAT</name>
<dbReference type="Proteomes" id="UP000234681">
    <property type="component" value="Chromosome 10"/>
</dbReference>
<evidence type="ECO:0000313" key="3">
    <source>
        <dbReference type="Proteomes" id="UP000234681"/>
    </source>
</evidence>
<protein>
    <submittedName>
        <fullName evidence="2">RCG34683</fullName>
    </submittedName>
</protein>
<sequence>MQPGNRRYPHWAREPHGGNRGGQDKGKVEGEGSRLAVFKSRLSSAEEALAAPALPSLLRPPTPAR</sequence>